<gene>
    <name evidence="1" type="ORF">CPLU01_00669</name>
</gene>
<reference evidence="1" key="1">
    <citation type="journal article" date="2020" name="Phytopathology">
        <title>Genome Sequence Resources of Colletotrichum truncatum, C. plurivorum, C. musicola, and C. sojae: Four Species Pathogenic to Soybean (Glycine max).</title>
        <authorList>
            <person name="Rogerio F."/>
            <person name="Boufleur T.R."/>
            <person name="Ciampi-Guillardi M."/>
            <person name="Sukno S.A."/>
            <person name="Thon M.R."/>
            <person name="Massola Junior N.S."/>
            <person name="Baroncelli R."/>
        </authorList>
    </citation>
    <scope>NUCLEOTIDE SEQUENCE</scope>
    <source>
        <strain evidence="1">LFN00145</strain>
    </source>
</reference>
<keyword evidence="2" id="KW-1185">Reference proteome</keyword>
<protein>
    <submittedName>
        <fullName evidence="1">Uncharacterized protein</fullName>
    </submittedName>
</protein>
<proteinExistence type="predicted"/>
<name>A0A8H6U584_9PEZI</name>
<organism evidence="1 2">
    <name type="scientific">Colletotrichum plurivorum</name>
    <dbReference type="NCBI Taxonomy" id="2175906"/>
    <lineage>
        <taxon>Eukaryota</taxon>
        <taxon>Fungi</taxon>
        <taxon>Dikarya</taxon>
        <taxon>Ascomycota</taxon>
        <taxon>Pezizomycotina</taxon>
        <taxon>Sordariomycetes</taxon>
        <taxon>Hypocreomycetidae</taxon>
        <taxon>Glomerellales</taxon>
        <taxon>Glomerellaceae</taxon>
        <taxon>Colletotrichum</taxon>
        <taxon>Colletotrichum orchidearum species complex</taxon>
    </lineage>
</organism>
<comment type="caution">
    <text evidence="1">The sequence shown here is derived from an EMBL/GenBank/DDBJ whole genome shotgun (WGS) entry which is preliminary data.</text>
</comment>
<evidence type="ECO:0000313" key="1">
    <source>
        <dbReference type="EMBL" id="KAF6841108.1"/>
    </source>
</evidence>
<dbReference type="AlphaFoldDB" id="A0A8H6U584"/>
<accession>A0A8H6U584</accession>
<sequence>MCDNLEPVPTARKQLSRQGMAWSLNSARSVPGAPCDNPAGGLLSRRLDSGLWLSGLCRTSNDGTGWTRRDPTWTSLLLRHTNWRTERWNWSSVETHRTTTSDAAAAVRRCRRWRWECNATLLEYLMVAWEWCSQPSGMVAPGCRWMMVDGGRQEPPAVTSLVMLPWLPPSLPIEAARDATSSPASSPSGVTWSLAWSSVVRSNYRQRGATYTGALHTRF</sequence>
<dbReference type="EMBL" id="WIGO01000004">
    <property type="protein sequence ID" value="KAF6841108.1"/>
    <property type="molecule type" value="Genomic_DNA"/>
</dbReference>
<evidence type="ECO:0000313" key="2">
    <source>
        <dbReference type="Proteomes" id="UP000654918"/>
    </source>
</evidence>
<dbReference type="Proteomes" id="UP000654918">
    <property type="component" value="Unassembled WGS sequence"/>
</dbReference>